<dbReference type="AlphaFoldDB" id="A0A540VFQ7"/>
<feature type="transmembrane region" description="Helical" evidence="7">
    <location>
        <begin position="370"/>
        <end position="390"/>
    </location>
</feature>
<keyword evidence="10" id="KW-1185">Reference proteome</keyword>
<evidence type="ECO:0000313" key="10">
    <source>
        <dbReference type="Proteomes" id="UP000317371"/>
    </source>
</evidence>
<organism evidence="9 10">
    <name type="scientific">Litorilinea aerophila</name>
    <dbReference type="NCBI Taxonomy" id="1204385"/>
    <lineage>
        <taxon>Bacteria</taxon>
        <taxon>Bacillati</taxon>
        <taxon>Chloroflexota</taxon>
        <taxon>Caldilineae</taxon>
        <taxon>Caldilineales</taxon>
        <taxon>Caldilineaceae</taxon>
        <taxon>Litorilinea</taxon>
    </lineage>
</organism>
<feature type="transmembrane region" description="Helical" evidence="7">
    <location>
        <begin position="906"/>
        <end position="926"/>
    </location>
</feature>
<keyword evidence="6 7" id="KW-0472">Membrane</keyword>
<dbReference type="OrthoDB" id="135040at2"/>
<gene>
    <name evidence="9" type="ORF">FKZ61_10750</name>
</gene>
<keyword evidence="4 7" id="KW-0812">Transmembrane</keyword>
<comment type="similarity">
    <text evidence="2">Belongs to the ABC-4 integral membrane protein family. LolC/E subfamily.</text>
</comment>
<dbReference type="EMBL" id="VIGC01000012">
    <property type="protein sequence ID" value="TQE95601.1"/>
    <property type="molecule type" value="Genomic_DNA"/>
</dbReference>
<feature type="transmembrane region" description="Helical" evidence="7">
    <location>
        <begin position="847"/>
        <end position="871"/>
    </location>
</feature>
<accession>A0A540VFQ7</accession>
<dbReference type="Proteomes" id="UP000317371">
    <property type="component" value="Unassembled WGS sequence"/>
</dbReference>
<protein>
    <submittedName>
        <fullName evidence="9">ABC transporter permease</fullName>
    </submittedName>
</protein>
<evidence type="ECO:0000259" key="8">
    <source>
        <dbReference type="Pfam" id="PF02687"/>
    </source>
</evidence>
<feature type="transmembrane region" description="Helical" evidence="7">
    <location>
        <begin position="312"/>
        <end position="341"/>
    </location>
</feature>
<evidence type="ECO:0000256" key="1">
    <source>
        <dbReference type="ARBA" id="ARBA00004651"/>
    </source>
</evidence>
<evidence type="ECO:0000256" key="3">
    <source>
        <dbReference type="ARBA" id="ARBA00022475"/>
    </source>
</evidence>
<dbReference type="GO" id="GO:0044874">
    <property type="term" value="P:lipoprotein localization to outer membrane"/>
    <property type="evidence" value="ECO:0007669"/>
    <property type="project" value="TreeGrafter"/>
</dbReference>
<feature type="domain" description="ABC3 transporter permease C-terminal" evidence="8">
    <location>
        <begin position="328"/>
        <end position="438"/>
    </location>
</feature>
<feature type="domain" description="ABC3 transporter permease C-terminal" evidence="8">
    <location>
        <begin position="809"/>
        <end position="893"/>
    </location>
</feature>
<feature type="transmembrane region" description="Helical" evidence="7">
    <location>
        <begin position="798"/>
        <end position="821"/>
    </location>
</feature>
<dbReference type="PANTHER" id="PTHR30489:SF0">
    <property type="entry name" value="LIPOPROTEIN-RELEASING SYSTEM TRANSMEMBRANE PROTEIN LOLE"/>
    <property type="match status" value="1"/>
</dbReference>
<feature type="transmembrane region" description="Helical" evidence="7">
    <location>
        <begin position="410"/>
        <end position="433"/>
    </location>
</feature>
<comment type="subcellular location">
    <subcellularLocation>
        <location evidence="1">Cell membrane</location>
        <topology evidence="1">Multi-pass membrane protein</topology>
    </subcellularLocation>
</comment>
<dbReference type="Pfam" id="PF02687">
    <property type="entry name" value="FtsX"/>
    <property type="match status" value="2"/>
</dbReference>
<dbReference type="RefSeq" id="WP_141610136.1">
    <property type="nucleotide sequence ID" value="NZ_VIGC02000012.1"/>
</dbReference>
<dbReference type="InParanoid" id="A0A540VFQ7"/>
<keyword evidence="5 7" id="KW-1133">Transmembrane helix</keyword>
<keyword evidence="3" id="KW-1003">Cell membrane</keyword>
<dbReference type="InterPro" id="IPR051447">
    <property type="entry name" value="Lipoprotein-release_system"/>
</dbReference>
<dbReference type="GO" id="GO:0098797">
    <property type="term" value="C:plasma membrane protein complex"/>
    <property type="evidence" value="ECO:0007669"/>
    <property type="project" value="TreeGrafter"/>
</dbReference>
<evidence type="ECO:0000256" key="7">
    <source>
        <dbReference type="SAM" id="Phobius"/>
    </source>
</evidence>
<comment type="caution">
    <text evidence="9">The sequence shown here is derived from an EMBL/GenBank/DDBJ whole genome shotgun (WGS) entry which is preliminary data.</text>
</comment>
<evidence type="ECO:0000256" key="2">
    <source>
        <dbReference type="ARBA" id="ARBA00005236"/>
    </source>
</evidence>
<evidence type="ECO:0000256" key="4">
    <source>
        <dbReference type="ARBA" id="ARBA00022692"/>
    </source>
</evidence>
<feature type="transmembrane region" description="Helical" evidence="7">
    <location>
        <begin position="497"/>
        <end position="528"/>
    </location>
</feature>
<evidence type="ECO:0000256" key="6">
    <source>
        <dbReference type="ARBA" id="ARBA00023136"/>
    </source>
</evidence>
<name>A0A540VFQ7_9CHLR</name>
<reference evidence="9 10" key="1">
    <citation type="submission" date="2019-06" db="EMBL/GenBank/DDBJ databases">
        <title>Genome sequence of Litorilinea aerophila BAA-2444.</title>
        <authorList>
            <person name="Maclea K.S."/>
            <person name="Maurais E.G."/>
            <person name="Iannazzi L.C."/>
        </authorList>
    </citation>
    <scope>NUCLEOTIDE SEQUENCE [LARGE SCALE GENOMIC DNA]</scope>
    <source>
        <strain evidence="9 10">ATCC BAA-2444</strain>
    </source>
</reference>
<proteinExistence type="inferred from homology"/>
<dbReference type="InterPro" id="IPR003838">
    <property type="entry name" value="ABC3_permease_C"/>
</dbReference>
<dbReference type="PANTHER" id="PTHR30489">
    <property type="entry name" value="LIPOPROTEIN-RELEASING SYSTEM TRANSMEMBRANE PROTEIN LOLE"/>
    <property type="match status" value="1"/>
</dbReference>
<evidence type="ECO:0000256" key="5">
    <source>
        <dbReference type="ARBA" id="ARBA00022989"/>
    </source>
</evidence>
<sequence length="940" mass="103739">MKQLSLFLDLCGLTLRRLASQPGLTVMSLLGVILAVGLLSSSAFFSQAVDRVILSQELAELSRVTGRIPFSTRVYFLPSSRKPVSLQTAEEVGRSVVGTLTGEIGLPLDHLGLQVGSGGMMLLPLEGDTRYGNNSSFINTVNLVYVADVADQMALVAGDPMDEEGASQGNVLDVWMHNRLAEEMGVHVGERFQVAVNLSQPRLEIRIRGLWQAKDPTGRFWFTDPDSTLRAAFLVTRADYIRFVEPLLPARSGFVAWHIILDDSRINPKYAARYANGFERGMAIINQYLPGARLDVSPLDPLKEFVQRQNTLTLVLLGFNVPAFGFLLYFLVLVSMIVARWQRRETALLVSRGMSATSVLGLTLVEELLLFVVGLPLGIALGMGLARWMGMTESFLTFTDRPPLPVSLQGINYTLIGLALGISLLARLLPVALSTRQSIVVQMREQARPLTKPFWQRAYLDVVLIAPTLYAYDQLAQRGTLAISVEEGPEQLFRDPLLILVPALFVVTAALLVMRIFPWLMSLFDFLASRTPWLSLHLALRQLGRSSQNYINPLLLVIVALALGVYSRSLAASLDQWLEDRIYYQVGTDISFEPYSESAEEMGDASVWIPPKDEFRQLPGVTGATRVGNYPARIHIADREIRGRMLAIDRVDFSQVAWFRPDFAPEPLGALMNRLALAPDHILVSQEFLTQNQLNIGDKISIRVSLADEFSYTGQFTVAGIYHYFPTVQQGEVTVIGNLEHLFTETGAVFPHSIWLAVNQSASEEALVRGVRQQNVEPIKLQDARALIAAEQSKMERVGIFGTLTVGFLAATAMAVLALLVHNYASLRERLFQFGVLRAMGLNRNHIIAQVVLEYGLLTLYGALAGAFIGLGTAEIFAPFFRIPDSAGAPLPPLIPLIAQDESVRLAVAFAATMVAMELAVLARAFSMRLFETLRMGHQG</sequence>
<evidence type="ECO:0000313" key="9">
    <source>
        <dbReference type="EMBL" id="TQE95601.1"/>
    </source>
</evidence>